<dbReference type="AlphaFoldDB" id="A0A7S4MB31"/>
<dbReference type="Gene3D" id="2.115.10.20">
    <property type="entry name" value="Glycosyl hydrolase domain, family 43"/>
    <property type="match status" value="1"/>
</dbReference>
<gene>
    <name evidence="3" type="ORF">CPOL0286_LOCUS6798</name>
</gene>
<organism evidence="3">
    <name type="scientific">Prymnesium polylepis</name>
    <dbReference type="NCBI Taxonomy" id="72548"/>
    <lineage>
        <taxon>Eukaryota</taxon>
        <taxon>Haptista</taxon>
        <taxon>Haptophyta</taxon>
        <taxon>Prymnesiophyceae</taxon>
        <taxon>Prymnesiales</taxon>
        <taxon>Prymnesiaceae</taxon>
        <taxon>Prymnesium</taxon>
    </lineage>
</organism>
<accession>A0A7S4MB31</accession>
<name>A0A7S4MB31_9EUKA</name>
<feature type="transmembrane region" description="Helical" evidence="2">
    <location>
        <begin position="325"/>
        <end position="347"/>
    </location>
</feature>
<keyword evidence="2" id="KW-1133">Transmembrane helix</keyword>
<feature type="region of interest" description="Disordered" evidence="1">
    <location>
        <begin position="1"/>
        <end position="27"/>
    </location>
</feature>
<evidence type="ECO:0008006" key="4">
    <source>
        <dbReference type="Google" id="ProtNLM"/>
    </source>
</evidence>
<sequence>MSGRGCMRERQPLPRVSLGPSSRKKQRSARRSCALGMIVCALASLGLCSITAGRSMLNKAEASTPSRQSAFESFQPLPENVDGTRKLSTEGLRNQLTSGAPVAIDMAAPTHTATHTATDTATHIATDITTHAALPTQRAAPARRARAQKRKDASRVGYVMTSFKNGASNQNGLGNGLGDGLRILTSLDARRWEPLAGEPLVLRTEATGGRVFRDPSIVLVEGVFHLVFTSDLCVGQKPRFWKCEQLPISRRPRARFGYATSRDLLRWESIRLIDVPLYAACSIWAPEIAALPMTEGGGCMVFFSATQVKDGKCPPNFKATPHRSWYALVRLAVVAWGALIVWCSWGTDVWAMRHAMRSLASMHLQTTRYANYHDCRLVTGYIYIGL</sequence>
<reference evidence="3" key="1">
    <citation type="submission" date="2021-01" db="EMBL/GenBank/DDBJ databases">
        <authorList>
            <person name="Corre E."/>
            <person name="Pelletier E."/>
            <person name="Niang G."/>
            <person name="Scheremetjew M."/>
            <person name="Finn R."/>
            <person name="Kale V."/>
            <person name="Holt S."/>
            <person name="Cochrane G."/>
            <person name="Meng A."/>
            <person name="Brown T."/>
            <person name="Cohen L."/>
        </authorList>
    </citation>
    <scope>NUCLEOTIDE SEQUENCE</scope>
    <source>
        <strain evidence="3">UIO037</strain>
    </source>
</reference>
<dbReference type="EMBL" id="HBKO01015022">
    <property type="protein sequence ID" value="CAE2211637.1"/>
    <property type="molecule type" value="Transcribed_RNA"/>
</dbReference>
<keyword evidence="2" id="KW-0812">Transmembrane</keyword>
<proteinExistence type="predicted"/>
<evidence type="ECO:0000256" key="1">
    <source>
        <dbReference type="SAM" id="MobiDB-lite"/>
    </source>
</evidence>
<protein>
    <recommendedName>
        <fullName evidence="4">Glycosyl hydrolase family 32 N-terminal domain-containing protein</fullName>
    </recommendedName>
</protein>
<feature type="compositionally biased region" description="Basic and acidic residues" evidence="1">
    <location>
        <begin position="1"/>
        <end position="12"/>
    </location>
</feature>
<evidence type="ECO:0000313" key="3">
    <source>
        <dbReference type="EMBL" id="CAE2211637.1"/>
    </source>
</evidence>
<dbReference type="SUPFAM" id="SSF75005">
    <property type="entry name" value="Arabinanase/levansucrase/invertase"/>
    <property type="match status" value="1"/>
</dbReference>
<keyword evidence="2" id="KW-0472">Membrane</keyword>
<evidence type="ECO:0000256" key="2">
    <source>
        <dbReference type="SAM" id="Phobius"/>
    </source>
</evidence>
<dbReference type="InterPro" id="IPR023296">
    <property type="entry name" value="Glyco_hydro_beta-prop_sf"/>
</dbReference>